<evidence type="ECO:0000313" key="1">
    <source>
        <dbReference type="EMBL" id="KAK4112548.1"/>
    </source>
</evidence>
<reference evidence="1" key="2">
    <citation type="submission" date="2023-05" db="EMBL/GenBank/DDBJ databases">
        <authorList>
            <consortium name="Lawrence Berkeley National Laboratory"/>
            <person name="Steindorff A."/>
            <person name="Hensen N."/>
            <person name="Bonometti L."/>
            <person name="Westerberg I."/>
            <person name="Brannstrom I.O."/>
            <person name="Guillou S."/>
            <person name="Cros-Aarteil S."/>
            <person name="Calhoun S."/>
            <person name="Haridas S."/>
            <person name="Kuo A."/>
            <person name="Mondo S."/>
            <person name="Pangilinan J."/>
            <person name="Riley R."/>
            <person name="Labutti K."/>
            <person name="Andreopoulos B."/>
            <person name="Lipzen A."/>
            <person name="Chen C."/>
            <person name="Yanf M."/>
            <person name="Daum C."/>
            <person name="Ng V."/>
            <person name="Clum A."/>
            <person name="Ohm R."/>
            <person name="Martin F."/>
            <person name="Silar P."/>
            <person name="Natvig D."/>
            <person name="Lalanne C."/>
            <person name="Gautier V."/>
            <person name="Ament-Velasquez S.L."/>
            <person name="Kruys A."/>
            <person name="Hutchinson M.I."/>
            <person name="Powell A.J."/>
            <person name="Barry K."/>
            <person name="Miller A.N."/>
            <person name="Grigoriev I.V."/>
            <person name="Debuchy R."/>
            <person name="Gladieux P."/>
            <person name="Thoren M.H."/>
            <person name="Johannesson H."/>
        </authorList>
    </citation>
    <scope>NUCLEOTIDE SEQUENCE</scope>
    <source>
        <strain evidence="1">CBS 508.74</strain>
    </source>
</reference>
<proteinExistence type="predicted"/>
<sequence length="289" mass="31985">MPRLAQLCATDMPLPTRASRGTYCRALGRQGVKDPSILHWHRGLHFEFELVFEQIVPDSADMPLIIVLIYPLERKTLPLSTLHELWSGLPSNGWPDAVNISSLRFVRQIDTVYLAETPGPGGKELTIFIGHRLPGLAVSRELRFLLTSRPIRTSCRKPLGIVTKRSAFGSKQGIVGFLLRYLPAGSIRDILPAKQRAGTLSNRVTVQVELVPAGHKRNHPRSSLESVSDRRPDTVLLDGDRGVVLLCDFEQCNAATGMSGVHPRSCFGSTDTLHRERPCCPPALHRIAL</sequence>
<protein>
    <submittedName>
        <fullName evidence="1">Uncharacterized protein</fullName>
    </submittedName>
</protein>
<keyword evidence="2" id="KW-1185">Reference proteome</keyword>
<dbReference type="GeneID" id="89939313"/>
<organism evidence="1 2">
    <name type="scientific">Canariomyces notabilis</name>
    <dbReference type="NCBI Taxonomy" id="2074819"/>
    <lineage>
        <taxon>Eukaryota</taxon>
        <taxon>Fungi</taxon>
        <taxon>Dikarya</taxon>
        <taxon>Ascomycota</taxon>
        <taxon>Pezizomycotina</taxon>
        <taxon>Sordariomycetes</taxon>
        <taxon>Sordariomycetidae</taxon>
        <taxon>Sordariales</taxon>
        <taxon>Chaetomiaceae</taxon>
        <taxon>Canariomyces</taxon>
    </lineage>
</organism>
<accession>A0AAN6TDU1</accession>
<dbReference type="AlphaFoldDB" id="A0AAN6TDU1"/>
<comment type="caution">
    <text evidence="1">The sequence shown here is derived from an EMBL/GenBank/DDBJ whole genome shotgun (WGS) entry which is preliminary data.</text>
</comment>
<dbReference type="EMBL" id="MU853342">
    <property type="protein sequence ID" value="KAK4112548.1"/>
    <property type="molecule type" value="Genomic_DNA"/>
</dbReference>
<gene>
    <name evidence="1" type="ORF">N656DRAFT_779424</name>
</gene>
<evidence type="ECO:0000313" key="2">
    <source>
        <dbReference type="Proteomes" id="UP001302812"/>
    </source>
</evidence>
<reference evidence="1" key="1">
    <citation type="journal article" date="2023" name="Mol. Phylogenet. Evol.">
        <title>Genome-scale phylogeny and comparative genomics of the fungal order Sordariales.</title>
        <authorList>
            <person name="Hensen N."/>
            <person name="Bonometti L."/>
            <person name="Westerberg I."/>
            <person name="Brannstrom I.O."/>
            <person name="Guillou S."/>
            <person name="Cros-Aarteil S."/>
            <person name="Calhoun S."/>
            <person name="Haridas S."/>
            <person name="Kuo A."/>
            <person name="Mondo S."/>
            <person name="Pangilinan J."/>
            <person name="Riley R."/>
            <person name="LaButti K."/>
            <person name="Andreopoulos B."/>
            <person name="Lipzen A."/>
            <person name="Chen C."/>
            <person name="Yan M."/>
            <person name="Daum C."/>
            <person name="Ng V."/>
            <person name="Clum A."/>
            <person name="Steindorff A."/>
            <person name="Ohm R.A."/>
            <person name="Martin F."/>
            <person name="Silar P."/>
            <person name="Natvig D.O."/>
            <person name="Lalanne C."/>
            <person name="Gautier V."/>
            <person name="Ament-Velasquez S.L."/>
            <person name="Kruys A."/>
            <person name="Hutchinson M.I."/>
            <person name="Powell A.J."/>
            <person name="Barry K."/>
            <person name="Miller A.N."/>
            <person name="Grigoriev I.V."/>
            <person name="Debuchy R."/>
            <person name="Gladieux P."/>
            <person name="Hiltunen Thoren M."/>
            <person name="Johannesson H."/>
        </authorList>
    </citation>
    <scope>NUCLEOTIDE SEQUENCE</scope>
    <source>
        <strain evidence="1">CBS 508.74</strain>
    </source>
</reference>
<dbReference type="Proteomes" id="UP001302812">
    <property type="component" value="Unassembled WGS sequence"/>
</dbReference>
<name>A0AAN6TDU1_9PEZI</name>
<dbReference type="RefSeq" id="XP_064670118.1">
    <property type="nucleotide sequence ID" value="XM_064815188.1"/>
</dbReference>